<dbReference type="GO" id="GO:0003677">
    <property type="term" value="F:DNA binding"/>
    <property type="evidence" value="ECO:0007669"/>
    <property type="project" value="UniProtKB-KW"/>
</dbReference>
<accession>A0AA88VX24</accession>
<evidence type="ECO:0000256" key="5">
    <source>
        <dbReference type="ARBA" id="ARBA00023242"/>
    </source>
</evidence>
<dbReference type="PANTHER" id="PTHR31194:SF140">
    <property type="entry name" value="ETHYLENE-RESPONSIVE TRANSCRIPTION FACTOR CRF2"/>
    <property type="match status" value="1"/>
</dbReference>
<dbReference type="GO" id="GO:0005634">
    <property type="term" value="C:nucleus"/>
    <property type="evidence" value="ECO:0007669"/>
    <property type="project" value="UniProtKB-SubCell"/>
</dbReference>
<evidence type="ECO:0000256" key="6">
    <source>
        <dbReference type="SAM" id="MobiDB-lite"/>
    </source>
</evidence>
<dbReference type="Gene3D" id="3.30.730.10">
    <property type="entry name" value="AP2/ERF domain"/>
    <property type="match status" value="1"/>
</dbReference>
<keyword evidence="3" id="KW-0238">DNA-binding</keyword>
<evidence type="ECO:0000256" key="2">
    <source>
        <dbReference type="ARBA" id="ARBA00023015"/>
    </source>
</evidence>
<evidence type="ECO:0000256" key="1">
    <source>
        <dbReference type="ARBA" id="ARBA00004123"/>
    </source>
</evidence>
<dbReference type="InterPro" id="IPR001471">
    <property type="entry name" value="AP2/ERF_dom"/>
</dbReference>
<dbReference type="PROSITE" id="PS51032">
    <property type="entry name" value="AP2_ERF"/>
    <property type="match status" value="1"/>
</dbReference>
<dbReference type="InterPro" id="IPR036955">
    <property type="entry name" value="AP2/ERF_dom_sf"/>
</dbReference>
<evidence type="ECO:0000259" key="7">
    <source>
        <dbReference type="PROSITE" id="PS51032"/>
    </source>
</evidence>
<proteinExistence type="predicted"/>
<dbReference type="CDD" id="cd00018">
    <property type="entry name" value="AP2"/>
    <property type="match status" value="1"/>
</dbReference>
<dbReference type="GO" id="GO:0003700">
    <property type="term" value="F:DNA-binding transcription factor activity"/>
    <property type="evidence" value="ECO:0007669"/>
    <property type="project" value="InterPro"/>
</dbReference>
<dbReference type="Proteomes" id="UP001188597">
    <property type="component" value="Unassembled WGS sequence"/>
</dbReference>
<feature type="region of interest" description="Disordered" evidence="6">
    <location>
        <begin position="123"/>
        <end position="142"/>
    </location>
</feature>
<organism evidence="8 9">
    <name type="scientific">Escallonia herrerae</name>
    <dbReference type="NCBI Taxonomy" id="1293975"/>
    <lineage>
        <taxon>Eukaryota</taxon>
        <taxon>Viridiplantae</taxon>
        <taxon>Streptophyta</taxon>
        <taxon>Embryophyta</taxon>
        <taxon>Tracheophyta</taxon>
        <taxon>Spermatophyta</taxon>
        <taxon>Magnoliopsida</taxon>
        <taxon>eudicotyledons</taxon>
        <taxon>Gunneridae</taxon>
        <taxon>Pentapetalae</taxon>
        <taxon>asterids</taxon>
        <taxon>campanulids</taxon>
        <taxon>Escalloniales</taxon>
        <taxon>Escalloniaceae</taxon>
        <taxon>Escallonia</taxon>
    </lineage>
</organism>
<sequence>MHFVQGREGVHFISSALASLVARTGLRASRSRDGEIDVIDRTTHSTAGNLSKVPKLTRVAGRCQGGERSCQWLWGKWAAEIRDPMRHMRLWLGTYDTAEEAAMVYDNAAIQLRGLDALTNLTTPPAKKEPTVSSSGYNFGEE</sequence>
<comment type="subcellular location">
    <subcellularLocation>
        <location evidence="1">Nucleus</location>
    </subcellularLocation>
</comment>
<gene>
    <name evidence="8" type="ORF">RJ639_005469</name>
</gene>
<keyword evidence="2" id="KW-0805">Transcription regulation</keyword>
<name>A0AA88VX24_9ASTE</name>
<dbReference type="InterPro" id="IPR050913">
    <property type="entry name" value="AP2/ERF_ERF"/>
</dbReference>
<keyword evidence="5" id="KW-0539">Nucleus</keyword>
<feature type="compositionally biased region" description="Polar residues" evidence="6">
    <location>
        <begin position="131"/>
        <end position="142"/>
    </location>
</feature>
<evidence type="ECO:0000256" key="3">
    <source>
        <dbReference type="ARBA" id="ARBA00023125"/>
    </source>
</evidence>
<comment type="caution">
    <text evidence="8">The sequence shown here is derived from an EMBL/GenBank/DDBJ whole genome shotgun (WGS) entry which is preliminary data.</text>
</comment>
<dbReference type="AlphaFoldDB" id="A0AA88VX24"/>
<dbReference type="EMBL" id="JAVXUP010001131">
    <property type="protein sequence ID" value="KAK3015623.1"/>
    <property type="molecule type" value="Genomic_DNA"/>
</dbReference>
<evidence type="ECO:0000313" key="9">
    <source>
        <dbReference type="Proteomes" id="UP001188597"/>
    </source>
</evidence>
<dbReference type="SMART" id="SM00380">
    <property type="entry name" value="AP2"/>
    <property type="match status" value="1"/>
</dbReference>
<dbReference type="Pfam" id="PF00847">
    <property type="entry name" value="AP2"/>
    <property type="match status" value="1"/>
</dbReference>
<keyword evidence="9" id="KW-1185">Reference proteome</keyword>
<reference evidence="8" key="1">
    <citation type="submission" date="2022-12" db="EMBL/GenBank/DDBJ databases">
        <title>Draft genome assemblies for two species of Escallonia (Escalloniales).</title>
        <authorList>
            <person name="Chanderbali A."/>
            <person name="Dervinis C."/>
            <person name="Anghel I."/>
            <person name="Soltis D."/>
            <person name="Soltis P."/>
            <person name="Zapata F."/>
        </authorList>
    </citation>
    <scope>NUCLEOTIDE SEQUENCE</scope>
    <source>
        <strain evidence="8">UCBG64.0493</strain>
        <tissue evidence="8">Leaf</tissue>
    </source>
</reference>
<dbReference type="PANTHER" id="PTHR31194">
    <property type="entry name" value="SHN SHINE , DNA BINDING / TRANSCRIPTION FACTOR"/>
    <property type="match status" value="1"/>
</dbReference>
<dbReference type="InterPro" id="IPR016177">
    <property type="entry name" value="DNA-bd_dom_sf"/>
</dbReference>
<dbReference type="SUPFAM" id="SSF54171">
    <property type="entry name" value="DNA-binding domain"/>
    <property type="match status" value="1"/>
</dbReference>
<evidence type="ECO:0000256" key="4">
    <source>
        <dbReference type="ARBA" id="ARBA00023163"/>
    </source>
</evidence>
<feature type="domain" description="AP2/ERF" evidence="7">
    <location>
        <begin position="62"/>
        <end position="122"/>
    </location>
</feature>
<evidence type="ECO:0000313" key="8">
    <source>
        <dbReference type="EMBL" id="KAK3015623.1"/>
    </source>
</evidence>
<keyword evidence="4" id="KW-0804">Transcription</keyword>
<protein>
    <recommendedName>
        <fullName evidence="7">AP2/ERF domain-containing protein</fullName>
    </recommendedName>
</protein>